<evidence type="ECO:0000313" key="2">
    <source>
        <dbReference type="Proteomes" id="UP000295131"/>
    </source>
</evidence>
<dbReference type="Pfam" id="PF05135">
    <property type="entry name" value="Phage_connect_1"/>
    <property type="match status" value="1"/>
</dbReference>
<dbReference type="CDD" id="cd08054">
    <property type="entry name" value="gp6"/>
    <property type="match status" value="1"/>
</dbReference>
<dbReference type="OrthoDB" id="7597216at2"/>
<keyword evidence="2" id="KW-1185">Reference proteome</keyword>
<protein>
    <recommendedName>
        <fullName evidence="3">Phage gp6-like head-tail connector protein</fullName>
    </recommendedName>
</protein>
<accession>A0A4R5PJ85</accession>
<comment type="caution">
    <text evidence="1">The sequence shown here is derived from an EMBL/GenBank/DDBJ whole genome shotgun (WGS) entry which is preliminary data.</text>
</comment>
<dbReference type="NCBIfam" id="TIGR02215">
    <property type="entry name" value="phage_chp_gp8"/>
    <property type="match status" value="1"/>
</dbReference>
<dbReference type="EMBL" id="SMSI01000002">
    <property type="protein sequence ID" value="TDH35717.1"/>
    <property type="molecule type" value="Genomic_DNA"/>
</dbReference>
<dbReference type="InterPro" id="IPR006450">
    <property type="entry name" value="Phage_HK97_gp6-like"/>
</dbReference>
<evidence type="ECO:0000313" key="1">
    <source>
        <dbReference type="EMBL" id="TDH35717.1"/>
    </source>
</evidence>
<sequence length="177" mass="19662">MWYQPTVTVPATEPISVADAKKHLFVLHGDDDDYIGDLIEAARDHAEKYCGARFAEQTVEVKSDDWKDLERMPVLPVASITSIGYVDTEGATQTVATSVYELRGDGIALKLNQVWPTKQEKSLITVTSVVGFETCPTSVRHAMLLWIGDAYEMRGSSEQKPFTTIDALLANSRYYQG</sequence>
<dbReference type="NCBIfam" id="TIGR01560">
    <property type="entry name" value="put_DNA_pack"/>
    <property type="match status" value="1"/>
</dbReference>
<organism evidence="1 2">
    <name type="scientific">Pseudohoeflea suaedae</name>
    <dbReference type="NCBI Taxonomy" id="877384"/>
    <lineage>
        <taxon>Bacteria</taxon>
        <taxon>Pseudomonadati</taxon>
        <taxon>Pseudomonadota</taxon>
        <taxon>Alphaproteobacteria</taxon>
        <taxon>Hyphomicrobiales</taxon>
        <taxon>Rhizobiaceae</taxon>
        <taxon>Pseudohoeflea</taxon>
    </lineage>
</organism>
<dbReference type="InterPro" id="IPR021146">
    <property type="entry name" value="Phage_gp6-like_head-tail"/>
</dbReference>
<evidence type="ECO:0008006" key="3">
    <source>
        <dbReference type="Google" id="ProtNLM"/>
    </source>
</evidence>
<dbReference type="Gene3D" id="1.10.3230.30">
    <property type="entry name" value="Phage gp6-like head-tail connector protein"/>
    <property type="match status" value="1"/>
</dbReference>
<dbReference type="RefSeq" id="WP_133284417.1">
    <property type="nucleotide sequence ID" value="NZ_SMSI01000002.1"/>
</dbReference>
<dbReference type="InterPro" id="IPR011738">
    <property type="entry name" value="Phage_CHP"/>
</dbReference>
<dbReference type="Proteomes" id="UP000295131">
    <property type="component" value="Unassembled WGS sequence"/>
</dbReference>
<reference evidence="1 2" key="1">
    <citation type="journal article" date="2013" name="Int. J. Syst. Evol. Microbiol.">
        <title>Hoeflea suaedae sp. nov., an endophytic bacterium isolated from the root of the halophyte Suaeda maritima.</title>
        <authorList>
            <person name="Chung E.J."/>
            <person name="Park J.A."/>
            <person name="Pramanik P."/>
            <person name="Bibi F."/>
            <person name="Jeon C.O."/>
            <person name="Chung Y.R."/>
        </authorList>
    </citation>
    <scope>NUCLEOTIDE SEQUENCE [LARGE SCALE GENOMIC DNA]</scope>
    <source>
        <strain evidence="1 2">YC6898</strain>
    </source>
</reference>
<name>A0A4R5PJ85_9HYPH</name>
<dbReference type="AlphaFoldDB" id="A0A4R5PJ85"/>
<gene>
    <name evidence="1" type="ORF">E2A64_10295</name>
</gene>
<proteinExistence type="predicted"/>